<dbReference type="InterPro" id="IPR008271">
    <property type="entry name" value="Ser/Thr_kinase_AS"/>
</dbReference>
<evidence type="ECO:0000313" key="3">
    <source>
        <dbReference type="Proteomes" id="UP000075714"/>
    </source>
</evidence>
<dbReference type="InterPro" id="IPR001245">
    <property type="entry name" value="Ser-Thr/Tyr_kinase_cat_dom"/>
</dbReference>
<dbReference type="Proteomes" id="UP000075714">
    <property type="component" value="Unassembled WGS sequence"/>
</dbReference>
<protein>
    <recommendedName>
        <fullName evidence="1">Protein kinase domain-containing protein</fullName>
    </recommendedName>
</protein>
<feature type="domain" description="Protein kinase" evidence="1">
    <location>
        <begin position="1"/>
        <end position="201"/>
    </location>
</feature>
<dbReference type="SUPFAM" id="SSF56112">
    <property type="entry name" value="Protein kinase-like (PK-like)"/>
    <property type="match status" value="1"/>
</dbReference>
<dbReference type="AlphaFoldDB" id="A0A150GM77"/>
<dbReference type="PROSITE" id="PS50011">
    <property type="entry name" value="PROTEIN_KINASE_DOM"/>
    <property type="match status" value="1"/>
</dbReference>
<name>A0A150GM77_GONPE</name>
<organism evidence="2 3">
    <name type="scientific">Gonium pectorale</name>
    <name type="common">Green alga</name>
    <dbReference type="NCBI Taxonomy" id="33097"/>
    <lineage>
        <taxon>Eukaryota</taxon>
        <taxon>Viridiplantae</taxon>
        <taxon>Chlorophyta</taxon>
        <taxon>core chlorophytes</taxon>
        <taxon>Chlorophyceae</taxon>
        <taxon>CS clade</taxon>
        <taxon>Chlamydomonadales</taxon>
        <taxon>Volvocaceae</taxon>
        <taxon>Gonium</taxon>
    </lineage>
</organism>
<dbReference type="InterPro" id="IPR000719">
    <property type="entry name" value="Prot_kinase_dom"/>
</dbReference>
<dbReference type="GO" id="GO:0005524">
    <property type="term" value="F:ATP binding"/>
    <property type="evidence" value="ECO:0007669"/>
    <property type="project" value="InterPro"/>
</dbReference>
<dbReference type="SMART" id="SM00220">
    <property type="entry name" value="S_TKc"/>
    <property type="match status" value="1"/>
</dbReference>
<accession>A0A150GM77</accession>
<dbReference type="PANTHER" id="PTHR44329">
    <property type="entry name" value="SERINE/THREONINE-PROTEIN KINASE TNNI3K-RELATED"/>
    <property type="match status" value="1"/>
</dbReference>
<evidence type="ECO:0000313" key="2">
    <source>
        <dbReference type="EMBL" id="KXZ50891.1"/>
    </source>
</evidence>
<reference evidence="3" key="1">
    <citation type="journal article" date="2016" name="Nat. Commun.">
        <title>The Gonium pectorale genome demonstrates co-option of cell cycle regulation during the evolution of multicellularity.</title>
        <authorList>
            <person name="Hanschen E.R."/>
            <person name="Marriage T.N."/>
            <person name="Ferris P.J."/>
            <person name="Hamaji T."/>
            <person name="Toyoda A."/>
            <person name="Fujiyama A."/>
            <person name="Neme R."/>
            <person name="Noguchi H."/>
            <person name="Minakuchi Y."/>
            <person name="Suzuki M."/>
            <person name="Kawai-Toyooka H."/>
            <person name="Smith D.R."/>
            <person name="Sparks H."/>
            <person name="Anderson J."/>
            <person name="Bakaric R."/>
            <person name="Luria V."/>
            <person name="Karger A."/>
            <person name="Kirschner M.W."/>
            <person name="Durand P.M."/>
            <person name="Michod R.E."/>
            <person name="Nozaki H."/>
            <person name="Olson B.J."/>
        </authorList>
    </citation>
    <scope>NUCLEOTIDE SEQUENCE [LARGE SCALE GENOMIC DNA]</scope>
    <source>
        <strain evidence="3">NIES-2863</strain>
    </source>
</reference>
<dbReference type="InterPro" id="IPR051681">
    <property type="entry name" value="Ser/Thr_Kinases-Pseudokinases"/>
</dbReference>
<dbReference type="EMBL" id="LSYV01000015">
    <property type="protein sequence ID" value="KXZ50891.1"/>
    <property type="molecule type" value="Genomic_DNA"/>
</dbReference>
<dbReference type="PROSITE" id="PS00108">
    <property type="entry name" value="PROTEIN_KINASE_ST"/>
    <property type="match status" value="1"/>
</dbReference>
<dbReference type="PANTHER" id="PTHR44329:SF214">
    <property type="entry name" value="PROTEIN KINASE DOMAIN-CONTAINING PROTEIN"/>
    <property type="match status" value="1"/>
</dbReference>
<keyword evidence="3" id="KW-1185">Reference proteome</keyword>
<dbReference type="OrthoDB" id="545137at2759"/>
<dbReference type="Pfam" id="PF07714">
    <property type="entry name" value="PK_Tyr_Ser-Thr"/>
    <property type="match status" value="1"/>
</dbReference>
<sequence length="250" mass="27273">MAGQTMVMAVQELCEYGNLWRAIQQGMFQAKEGQRTEHLARRTLLRTASEIARGMIHLHAASVVHGDLKPANVLLAKSRVDRRGFTAKVGDFGLSRVLGGNSKVESSSFGTIAYMAPEAFNGTLCKASDVYAFGSILWEMLSGKRCYEGYGAAQIALGVSLQGMRPEWPGELWPELCALGERCMAQEAMDRPSFEEIERLLVDMEMAVRNEGKIRKMAESKFSSSQLSMNMLVPVTPATSTNGAPPGDCG</sequence>
<dbReference type="Gene3D" id="1.10.510.10">
    <property type="entry name" value="Transferase(Phosphotransferase) domain 1"/>
    <property type="match status" value="1"/>
</dbReference>
<dbReference type="InterPro" id="IPR011009">
    <property type="entry name" value="Kinase-like_dom_sf"/>
</dbReference>
<comment type="caution">
    <text evidence="2">The sequence shown here is derived from an EMBL/GenBank/DDBJ whole genome shotgun (WGS) entry which is preliminary data.</text>
</comment>
<dbReference type="GO" id="GO:0004674">
    <property type="term" value="F:protein serine/threonine kinase activity"/>
    <property type="evidence" value="ECO:0007669"/>
    <property type="project" value="TreeGrafter"/>
</dbReference>
<proteinExistence type="predicted"/>
<evidence type="ECO:0000259" key="1">
    <source>
        <dbReference type="PROSITE" id="PS50011"/>
    </source>
</evidence>
<gene>
    <name evidence="2" type="ORF">GPECTOR_14g14</name>
</gene>
<dbReference type="STRING" id="33097.A0A150GM77"/>